<feature type="domain" description="Aminoglycoside phosphotransferase" evidence="1">
    <location>
        <begin position="102"/>
        <end position="258"/>
    </location>
</feature>
<keyword evidence="3" id="KW-1185">Reference proteome</keyword>
<evidence type="ECO:0000313" key="2">
    <source>
        <dbReference type="EMBL" id="WPB87140.1"/>
    </source>
</evidence>
<evidence type="ECO:0000259" key="1">
    <source>
        <dbReference type="Pfam" id="PF01636"/>
    </source>
</evidence>
<organism evidence="2 3">
    <name type="scientific">Sediminicoccus rosea</name>
    <dbReference type="NCBI Taxonomy" id="1225128"/>
    <lineage>
        <taxon>Bacteria</taxon>
        <taxon>Pseudomonadati</taxon>
        <taxon>Pseudomonadota</taxon>
        <taxon>Alphaproteobacteria</taxon>
        <taxon>Acetobacterales</taxon>
        <taxon>Roseomonadaceae</taxon>
        <taxon>Sediminicoccus</taxon>
    </lineage>
</organism>
<gene>
    <name evidence="2" type="ORF">R9Z33_09730</name>
</gene>
<evidence type="ECO:0000313" key="3">
    <source>
        <dbReference type="Proteomes" id="UP001305521"/>
    </source>
</evidence>
<dbReference type="Pfam" id="PF13671">
    <property type="entry name" value="AAA_33"/>
    <property type="match status" value="1"/>
</dbReference>
<dbReference type="RefSeq" id="WP_318651097.1">
    <property type="nucleotide sequence ID" value="NZ_CP137852.1"/>
</dbReference>
<sequence length="481" mass="50658">MAIPAIQAEAAAFLGGLVGAAPVETHISAVFLGEREAFKLKKAVDFGFLDFSTLAERERLTKFEHALNAPHAPGLYLGAVPLTRGPDGALRLGGEGPAVEWVLRMKRLPPEAFFTGPLPPELLDPLADAVMALHEAAPRRAGDGRMVGVITGNREAALSAGLPAAPVRAWAEAALAAEARLAPWLAERAAAGFLRRCHGDLHLGNICLLEGRPTPFDALEFDEALATIDVGYDLAFLLMDLDRRDSRAAANRVLNRYIARTGDVALLRAMPLWLSLRALIRAHVAARSGQDGGPLLAAAGAYLAPAPARLVAVGGLQGTGKSHLARRLAPDLGAAPGALILRSDEIRKRQAGVAPETRLPPEAYRPETSAAVFATLNAMAAEALAAGHAVIADAVFQRAPERDALAALDPGFTGLWLEAPLDILRARIAARRGDASDATPEVLAATAARDLGAITWNRLDATAAPEDMARKILDLPPRPSP</sequence>
<accession>A0ABZ0PNK9</accession>
<dbReference type="InterPro" id="IPR052732">
    <property type="entry name" value="Cell-binding_unc_protein"/>
</dbReference>
<dbReference type="PANTHER" id="PTHR43883:SF1">
    <property type="entry name" value="GLUCONOKINASE"/>
    <property type="match status" value="1"/>
</dbReference>
<reference evidence="2 3" key="1">
    <citation type="submission" date="2023-11" db="EMBL/GenBank/DDBJ databases">
        <title>Arctic aerobic anoxygenic photoheterotroph Sediminicoccus rosea KRV36 adapts its photosynthesis to long days of polar summer.</title>
        <authorList>
            <person name="Tomasch J."/>
            <person name="Kopejtka K."/>
            <person name="Bily T."/>
            <person name="Gardiner A.T."/>
            <person name="Gardian Z."/>
            <person name="Shivaramu S."/>
            <person name="Koblizek M."/>
            <person name="Engelhardt F."/>
            <person name="Kaftan D."/>
        </authorList>
    </citation>
    <scope>NUCLEOTIDE SEQUENCE [LARGE SCALE GENOMIC DNA]</scope>
    <source>
        <strain evidence="2 3">R-30</strain>
    </source>
</reference>
<dbReference type="Gene3D" id="3.40.50.300">
    <property type="entry name" value="P-loop containing nucleotide triphosphate hydrolases"/>
    <property type="match status" value="1"/>
</dbReference>
<dbReference type="InterPro" id="IPR002575">
    <property type="entry name" value="Aminoglycoside_PTrfase"/>
</dbReference>
<proteinExistence type="predicted"/>
<dbReference type="PANTHER" id="PTHR43883">
    <property type="entry name" value="SLR0207 PROTEIN"/>
    <property type="match status" value="1"/>
</dbReference>
<protein>
    <submittedName>
        <fullName evidence="2">AAA family ATPase</fullName>
    </submittedName>
</protein>
<dbReference type="InterPro" id="IPR011009">
    <property type="entry name" value="Kinase-like_dom_sf"/>
</dbReference>
<dbReference type="SUPFAM" id="SSF56112">
    <property type="entry name" value="Protein kinase-like (PK-like)"/>
    <property type="match status" value="1"/>
</dbReference>
<name>A0ABZ0PNK9_9PROT</name>
<dbReference type="SUPFAM" id="SSF52540">
    <property type="entry name" value="P-loop containing nucleoside triphosphate hydrolases"/>
    <property type="match status" value="1"/>
</dbReference>
<dbReference type="Pfam" id="PF01636">
    <property type="entry name" value="APH"/>
    <property type="match status" value="1"/>
</dbReference>
<dbReference type="Proteomes" id="UP001305521">
    <property type="component" value="Chromosome"/>
</dbReference>
<dbReference type="InterPro" id="IPR027417">
    <property type="entry name" value="P-loop_NTPase"/>
</dbReference>
<dbReference type="EMBL" id="CP137852">
    <property type="protein sequence ID" value="WPB87140.1"/>
    <property type="molecule type" value="Genomic_DNA"/>
</dbReference>